<reference evidence="1 2" key="1">
    <citation type="journal article" date="2016" name="Nat. Commun.">
        <title>Thousands of microbial genomes shed light on interconnected biogeochemical processes in an aquifer system.</title>
        <authorList>
            <person name="Anantharaman K."/>
            <person name="Brown C.T."/>
            <person name="Hug L.A."/>
            <person name="Sharon I."/>
            <person name="Castelle C.J."/>
            <person name="Probst A.J."/>
            <person name="Thomas B.C."/>
            <person name="Singh A."/>
            <person name="Wilkins M.J."/>
            <person name="Karaoz U."/>
            <person name="Brodie E.L."/>
            <person name="Williams K.H."/>
            <person name="Hubbard S.S."/>
            <person name="Banfield J.F."/>
        </authorList>
    </citation>
    <scope>NUCLEOTIDE SEQUENCE [LARGE SCALE GENOMIC DNA]</scope>
</reference>
<dbReference type="Proteomes" id="UP000176893">
    <property type="component" value="Unassembled WGS sequence"/>
</dbReference>
<dbReference type="STRING" id="1802661.A2649_01965"/>
<evidence type="ECO:0000313" key="1">
    <source>
        <dbReference type="EMBL" id="OGM98562.1"/>
    </source>
</evidence>
<proteinExistence type="predicted"/>
<name>A0A1F8ECL8_9BACT</name>
<accession>A0A1F8ECL8</accession>
<sequence length="59" mass="6986">MEYKLMTLLELIKDGLKEEDKKIVSQLDFKKSDDEIISDMIKSGFLNFEYAEKDDKKTH</sequence>
<dbReference type="AlphaFoldDB" id="A0A1F8ECL8"/>
<gene>
    <name evidence="1" type="ORF">A2649_01965</name>
</gene>
<organism evidence="1 2">
    <name type="scientific">Candidatus Yanofskybacteria bacterium RIFCSPHIGHO2_01_FULL_41_26</name>
    <dbReference type="NCBI Taxonomy" id="1802661"/>
    <lineage>
        <taxon>Bacteria</taxon>
        <taxon>Candidatus Yanofskyibacteriota</taxon>
    </lineage>
</organism>
<comment type="caution">
    <text evidence="1">The sequence shown here is derived from an EMBL/GenBank/DDBJ whole genome shotgun (WGS) entry which is preliminary data.</text>
</comment>
<dbReference type="EMBL" id="MGJB01000013">
    <property type="protein sequence ID" value="OGM98562.1"/>
    <property type="molecule type" value="Genomic_DNA"/>
</dbReference>
<evidence type="ECO:0000313" key="2">
    <source>
        <dbReference type="Proteomes" id="UP000176893"/>
    </source>
</evidence>
<protein>
    <submittedName>
        <fullName evidence="1">Uncharacterized protein</fullName>
    </submittedName>
</protein>